<evidence type="ECO:0000256" key="3">
    <source>
        <dbReference type="ARBA" id="ARBA00022475"/>
    </source>
</evidence>
<dbReference type="InterPro" id="IPR027256">
    <property type="entry name" value="P-typ_ATPase_IB"/>
</dbReference>
<dbReference type="PRINTS" id="PR00941">
    <property type="entry name" value="CDATPASE"/>
</dbReference>
<dbReference type="NCBIfam" id="NF008262">
    <property type="entry name" value="PRK11033.1"/>
    <property type="match status" value="1"/>
</dbReference>
<evidence type="ECO:0000256" key="8">
    <source>
        <dbReference type="ARBA" id="ARBA00022840"/>
    </source>
</evidence>
<dbReference type="InterPro" id="IPR023299">
    <property type="entry name" value="ATPase_P-typ_cyto_dom_N"/>
</dbReference>
<dbReference type="SUPFAM" id="SSF56784">
    <property type="entry name" value="HAD-like"/>
    <property type="match status" value="1"/>
</dbReference>
<gene>
    <name evidence="16" type="ORF">SAMN04488136_12911</name>
</gene>
<dbReference type="NCBIfam" id="TIGR01494">
    <property type="entry name" value="ATPase_P-type"/>
    <property type="match status" value="1"/>
</dbReference>
<dbReference type="SFLD" id="SFLDF00027">
    <property type="entry name" value="p-type_atpase"/>
    <property type="match status" value="1"/>
</dbReference>
<evidence type="ECO:0000256" key="1">
    <source>
        <dbReference type="ARBA" id="ARBA00004651"/>
    </source>
</evidence>
<evidence type="ECO:0000256" key="2">
    <source>
        <dbReference type="ARBA" id="ARBA00006024"/>
    </source>
</evidence>
<dbReference type="AlphaFoldDB" id="A0A1G8F806"/>
<dbReference type="PANTHER" id="PTHR48085:SF5">
    <property type="entry name" value="CADMIUM_ZINC-TRANSPORTING ATPASE HMA4-RELATED"/>
    <property type="match status" value="1"/>
</dbReference>
<dbReference type="InterPro" id="IPR018303">
    <property type="entry name" value="ATPase_P-typ_P_site"/>
</dbReference>
<dbReference type="PRINTS" id="PR00119">
    <property type="entry name" value="CATATPASE"/>
</dbReference>
<keyword evidence="9" id="KW-1278">Translocase</keyword>
<evidence type="ECO:0000256" key="13">
    <source>
        <dbReference type="ARBA" id="ARBA00047308"/>
    </source>
</evidence>
<dbReference type="PROSITE" id="PS00154">
    <property type="entry name" value="ATPASE_E1_E2"/>
    <property type="match status" value="1"/>
</dbReference>
<dbReference type="CDD" id="cd07546">
    <property type="entry name" value="P-type_ATPase_Pb_Zn_Cd2-like"/>
    <property type="match status" value="1"/>
</dbReference>
<dbReference type="EC" id="7.2.2.12" evidence="12"/>
<keyword evidence="4" id="KW-0597">Phosphoprotein</keyword>
<dbReference type="InterPro" id="IPR006121">
    <property type="entry name" value="HMA_dom"/>
</dbReference>
<dbReference type="GO" id="GO:0016887">
    <property type="term" value="F:ATP hydrolysis activity"/>
    <property type="evidence" value="ECO:0007669"/>
    <property type="project" value="InterPro"/>
</dbReference>
<evidence type="ECO:0000313" key="17">
    <source>
        <dbReference type="Proteomes" id="UP000198854"/>
    </source>
</evidence>
<dbReference type="Gene3D" id="3.30.70.100">
    <property type="match status" value="1"/>
</dbReference>
<dbReference type="InterPro" id="IPR059000">
    <property type="entry name" value="ATPase_P-type_domA"/>
</dbReference>
<dbReference type="GO" id="GO:0005524">
    <property type="term" value="F:ATP binding"/>
    <property type="evidence" value="ECO:0007669"/>
    <property type="project" value="UniProtKB-UniRule"/>
</dbReference>
<comment type="subcellular location">
    <subcellularLocation>
        <location evidence="1">Cell membrane</location>
        <topology evidence="1">Multi-pass membrane protein</topology>
    </subcellularLocation>
</comment>
<dbReference type="Gene3D" id="2.70.150.10">
    <property type="entry name" value="Calcium-transporting ATPase, cytoplasmic transduction domain A"/>
    <property type="match status" value="1"/>
</dbReference>
<dbReference type="SUPFAM" id="SSF55008">
    <property type="entry name" value="HMA, heavy metal-associated domain"/>
    <property type="match status" value="1"/>
</dbReference>
<dbReference type="Pfam" id="PF00403">
    <property type="entry name" value="HMA"/>
    <property type="match status" value="1"/>
</dbReference>
<feature type="domain" description="HMA" evidence="15">
    <location>
        <begin position="73"/>
        <end position="138"/>
    </location>
</feature>
<dbReference type="Gene3D" id="3.40.50.1000">
    <property type="entry name" value="HAD superfamily/HAD-like"/>
    <property type="match status" value="1"/>
</dbReference>
<dbReference type="RefSeq" id="WP_093277911.1">
    <property type="nucleotide sequence ID" value="NZ_FNDD01000029.1"/>
</dbReference>
<evidence type="ECO:0000256" key="10">
    <source>
        <dbReference type="ARBA" id="ARBA00022989"/>
    </source>
</evidence>
<organism evidence="16 17">
    <name type="scientific">Vibrio xiamenensis</name>
    <dbReference type="NCBI Taxonomy" id="861298"/>
    <lineage>
        <taxon>Bacteria</taxon>
        <taxon>Pseudomonadati</taxon>
        <taxon>Pseudomonadota</taxon>
        <taxon>Gammaproteobacteria</taxon>
        <taxon>Vibrionales</taxon>
        <taxon>Vibrionaceae</taxon>
        <taxon>Vibrio</taxon>
    </lineage>
</organism>
<evidence type="ECO:0000256" key="12">
    <source>
        <dbReference type="ARBA" id="ARBA00039097"/>
    </source>
</evidence>
<feature type="transmembrane region" description="Helical" evidence="14">
    <location>
        <begin position="183"/>
        <end position="200"/>
    </location>
</feature>
<evidence type="ECO:0000256" key="11">
    <source>
        <dbReference type="ARBA" id="ARBA00023136"/>
    </source>
</evidence>
<feature type="transmembrane region" description="Helical" evidence="14">
    <location>
        <begin position="385"/>
        <end position="406"/>
    </location>
</feature>
<dbReference type="Pfam" id="PF00122">
    <property type="entry name" value="E1-E2_ATPase"/>
    <property type="match status" value="1"/>
</dbReference>
<dbReference type="NCBIfam" id="TIGR01525">
    <property type="entry name" value="ATPase-IB_hvy"/>
    <property type="match status" value="1"/>
</dbReference>
<dbReference type="Gene3D" id="3.40.1110.10">
    <property type="entry name" value="Calcium-transporting ATPase, cytoplasmic domain N"/>
    <property type="match status" value="1"/>
</dbReference>
<dbReference type="InterPro" id="IPR008250">
    <property type="entry name" value="ATPase_P-typ_transduc_dom_A_sf"/>
</dbReference>
<dbReference type="InterPro" id="IPR044492">
    <property type="entry name" value="P_typ_ATPase_HD_dom"/>
</dbReference>
<comment type="similarity">
    <text evidence="2 14">Belongs to the cation transport ATPase (P-type) (TC 3.A.3) family. Type IB subfamily.</text>
</comment>
<accession>A0A1G8F806</accession>
<dbReference type="SUPFAM" id="SSF81653">
    <property type="entry name" value="Calcium ATPase, transduction domain A"/>
    <property type="match status" value="1"/>
</dbReference>
<keyword evidence="11 14" id="KW-0472">Membrane</keyword>
<dbReference type="InterPro" id="IPR001757">
    <property type="entry name" value="P_typ_ATPase"/>
</dbReference>
<evidence type="ECO:0000256" key="6">
    <source>
        <dbReference type="ARBA" id="ARBA00022723"/>
    </source>
</evidence>
<dbReference type="PANTHER" id="PTHR48085">
    <property type="entry name" value="CADMIUM/ZINC-TRANSPORTING ATPASE HMA2-RELATED"/>
    <property type="match status" value="1"/>
</dbReference>
<comment type="catalytic activity">
    <reaction evidence="13">
        <text>Zn(2+)(in) + ATP + H2O = Zn(2+)(out) + ADP + phosphate + H(+)</text>
        <dbReference type="Rhea" id="RHEA:20621"/>
        <dbReference type="ChEBI" id="CHEBI:15377"/>
        <dbReference type="ChEBI" id="CHEBI:15378"/>
        <dbReference type="ChEBI" id="CHEBI:29105"/>
        <dbReference type="ChEBI" id="CHEBI:30616"/>
        <dbReference type="ChEBI" id="CHEBI:43474"/>
        <dbReference type="ChEBI" id="CHEBI:456216"/>
        <dbReference type="EC" id="7.2.2.12"/>
    </reaction>
</comment>
<keyword evidence="10 14" id="KW-1133">Transmembrane helix</keyword>
<dbReference type="InterPro" id="IPR036412">
    <property type="entry name" value="HAD-like_sf"/>
</dbReference>
<feature type="transmembrane region" description="Helical" evidence="14">
    <location>
        <begin position="722"/>
        <end position="747"/>
    </location>
</feature>
<dbReference type="GO" id="GO:0015086">
    <property type="term" value="F:cadmium ion transmembrane transporter activity"/>
    <property type="evidence" value="ECO:0007669"/>
    <property type="project" value="TreeGrafter"/>
</dbReference>
<evidence type="ECO:0000256" key="5">
    <source>
        <dbReference type="ARBA" id="ARBA00022692"/>
    </source>
</evidence>
<name>A0A1G8F806_9VIBR</name>
<dbReference type="GO" id="GO:0046872">
    <property type="term" value="F:metal ion binding"/>
    <property type="evidence" value="ECO:0007669"/>
    <property type="project" value="UniProtKB-KW"/>
</dbReference>
<feature type="transmembrane region" description="Helical" evidence="14">
    <location>
        <begin position="412"/>
        <end position="436"/>
    </location>
</feature>
<dbReference type="InterPro" id="IPR017969">
    <property type="entry name" value="Heavy-metal-associated_CS"/>
</dbReference>
<evidence type="ECO:0000256" key="9">
    <source>
        <dbReference type="ARBA" id="ARBA00022967"/>
    </source>
</evidence>
<dbReference type="InterPro" id="IPR051014">
    <property type="entry name" value="Cation_Transport_ATPase_IB"/>
</dbReference>
<keyword evidence="6 14" id="KW-0479">Metal-binding</keyword>
<dbReference type="EMBL" id="FNDD01000029">
    <property type="protein sequence ID" value="SDH78237.1"/>
    <property type="molecule type" value="Genomic_DNA"/>
</dbReference>
<dbReference type="PROSITE" id="PS50846">
    <property type="entry name" value="HMA_2"/>
    <property type="match status" value="1"/>
</dbReference>
<evidence type="ECO:0000259" key="15">
    <source>
        <dbReference type="PROSITE" id="PS50846"/>
    </source>
</evidence>
<dbReference type="GO" id="GO:0005886">
    <property type="term" value="C:plasma membrane"/>
    <property type="evidence" value="ECO:0007669"/>
    <property type="project" value="UniProtKB-SubCell"/>
</dbReference>
<dbReference type="InterPro" id="IPR023214">
    <property type="entry name" value="HAD_sf"/>
</dbReference>
<keyword evidence="5 14" id="KW-0812">Transmembrane</keyword>
<keyword evidence="8 14" id="KW-0067">ATP-binding</keyword>
<dbReference type="PROSITE" id="PS01047">
    <property type="entry name" value="HMA_1"/>
    <property type="match status" value="1"/>
</dbReference>
<reference evidence="16 17" key="1">
    <citation type="submission" date="2016-10" db="EMBL/GenBank/DDBJ databases">
        <authorList>
            <person name="de Groot N.N."/>
        </authorList>
    </citation>
    <scope>NUCLEOTIDE SEQUENCE [LARGE SCALE GENOMIC DNA]</scope>
    <source>
        <strain evidence="16 17">CGMCC 1.10228</strain>
    </source>
</reference>
<dbReference type="OrthoDB" id="9814270at2"/>
<dbReference type="CDD" id="cd00371">
    <property type="entry name" value="HMA"/>
    <property type="match status" value="1"/>
</dbReference>
<evidence type="ECO:0000313" key="16">
    <source>
        <dbReference type="EMBL" id="SDH78237.1"/>
    </source>
</evidence>
<keyword evidence="7 14" id="KW-0547">Nucleotide-binding</keyword>
<dbReference type="InterPro" id="IPR023298">
    <property type="entry name" value="ATPase_P-typ_TM_dom_sf"/>
</dbReference>
<dbReference type="Proteomes" id="UP000198854">
    <property type="component" value="Unassembled WGS sequence"/>
</dbReference>
<dbReference type="InterPro" id="IPR036163">
    <property type="entry name" value="HMA_dom_sf"/>
</dbReference>
<dbReference type="GO" id="GO:0016463">
    <property type="term" value="F:P-type zinc transporter activity"/>
    <property type="evidence" value="ECO:0007669"/>
    <property type="project" value="UniProtKB-EC"/>
</dbReference>
<evidence type="ECO:0000256" key="4">
    <source>
        <dbReference type="ARBA" id="ARBA00022553"/>
    </source>
</evidence>
<dbReference type="NCBIfam" id="TIGR01512">
    <property type="entry name" value="ATPase-IB2_Cd"/>
    <property type="match status" value="1"/>
</dbReference>
<proteinExistence type="inferred from homology"/>
<dbReference type="STRING" id="861298.SAMN04488136_12911"/>
<keyword evidence="3 14" id="KW-1003">Cell membrane</keyword>
<dbReference type="SFLD" id="SFLDG00002">
    <property type="entry name" value="C1.7:_P-type_atpase_like"/>
    <property type="match status" value="1"/>
</dbReference>
<evidence type="ECO:0000256" key="7">
    <source>
        <dbReference type="ARBA" id="ARBA00022741"/>
    </source>
</evidence>
<dbReference type="SFLD" id="SFLDS00003">
    <property type="entry name" value="Haloacid_Dehalogenase"/>
    <property type="match status" value="1"/>
</dbReference>
<keyword evidence="17" id="KW-1185">Reference proteome</keyword>
<sequence>MCTKHQACCSHHQVPSEQPSAHQHSHSCSCDDHHTQAQSQTMSDQGCGCAEHVSACSSGDPNSDDEEPAKGTLTHTWQILGMDCPSCARKVETAVSKIDGVESTQVLFATEKLVVKTHQANLNSQIEDAITRSGFGFTSPSASAQSEHSPRSWRQNLSQYRHILAIGAAMLIGAVTQTTMPLVSHWIFVLTCLVGLYPVASKAFKLATSGTPFAIESLMTVAALGALYLGETAEAGMVLLLFLIGEELEGFAAAKARSGVQALMALVPDTASKIIDGKRMTVAVSDLAPNDIIEVSPGDRLPADGYLLDEFASFDESALTGESVPVEKRREESVMAGAVVADRVVQICVTSKQGENAIDRILHMIEEADLRKAPIERFLDKFSRWYTPLMMLVALLVVVVPPLLFAQSWETWVYRGLATLLIACPCALVISTPAAITSGLAAAARHGALIKGGAALEQLGKIQRVAFDKTGTLTQGTPQVTDVVAFGDIKREQLLNIAWALELGSKHPLAKALVSYAEQAIEPSLQATDKQALLGSGVQGVINGKRYQLLAMSKLESSLKAEHQQQLETWQAQAKTIAVLIDDADQAIGAIALQDKVRTDAKSAIQALKRLDIQTLMLTGDNASSAKALSAELGLEYQANLLPEHKVDYIKSLSQHGHVAMVGDGINDAPAMKAANIGIAMGGGSDVALETSDAALTHNRLIELANVIELSRATSANIRQNVSLALGLKGVFLVTSLLGITGLWLAVLADSGATALVTLNALRLLRFQGQHTDTQ</sequence>
<evidence type="ECO:0000256" key="14">
    <source>
        <dbReference type="RuleBase" id="RU362081"/>
    </source>
</evidence>
<protein>
    <recommendedName>
        <fullName evidence="12">P-type Zn(2+) transporter</fullName>
        <ecNumber evidence="12">7.2.2.12</ecNumber>
    </recommendedName>
</protein>
<dbReference type="Pfam" id="PF00702">
    <property type="entry name" value="Hydrolase"/>
    <property type="match status" value="1"/>
</dbReference>
<dbReference type="SUPFAM" id="SSF81665">
    <property type="entry name" value="Calcium ATPase, transmembrane domain M"/>
    <property type="match status" value="1"/>
</dbReference>